<organism evidence="1 2">
    <name type="scientific">Corallococcus exercitus</name>
    <dbReference type="NCBI Taxonomy" id="2316736"/>
    <lineage>
        <taxon>Bacteria</taxon>
        <taxon>Pseudomonadati</taxon>
        <taxon>Myxococcota</taxon>
        <taxon>Myxococcia</taxon>
        <taxon>Myxococcales</taxon>
        <taxon>Cystobacterineae</taxon>
        <taxon>Myxococcaceae</taxon>
        <taxon>Corallococcus</taxon>
    </lineage>
</organism>
<comment type="caution">
    <text evidence="1">The sequence shown here is derived from an EMBL/GenBank/DDBJ whole genome shotgun (WGS) entry which is preliminary data.</text>
</comment>
<accession>A0A7Y4NE46</accession>
<dbReference type="EMBL" id="JABFJW010000112">
    <property type="protein sequence ID" value="NOK10569.1"/>
    <property type="molecule type" value="Genomic_DNA"/>
</dbReference>
<proteinExistence type="predicted"/>
<sequence>MTRRRWRRPVSKRRRLKQALQRGQAMSEYGVITAAFFGFTVLSWPFLIQLLRALNTYFQSIYYIIQSPIP</sequence>
<gene>
    <name evidence="1" type="ORF">HNS30_16150</name>
</gene>
<reference evidence="1 2" key="1">
    <citation type="submission" date="2020-05" db="EMBL/GenBank/DDBJ databases">
        <authorList>
            <person name="Whitworth D."/>
        </authorList>
    </citation>
    <scope>NUCLEOTIDE SEQUENCE [LARGE SCALE GENOMIC DNA]</scope>
    <source>
        <strain evidence="1 2">CA046A</strain>
    </source>
</reference>
<dbReference type="AlphaFoldDB" id="A0A7Y4NE46"/>
<evidence type="ECO:0000313" key="1">
    <source>
        <dbReference type="EMBL" id="NOK10569.1"/>
    </source>
</evidence>
<name>A0A7Y4NE46_9BACT</name>
<protein>
    <submittedName>
        <fullName evidence="1">Uncharacterized protein</fullName>
    </submittedName>
</protein>
<dbReference type="Proteomes" id="UP000528460">
    <property type="component" value="Unassembled WGS sequence"/>
</dbReference>
<evidence type="ECO:0000313" key="2">
    <source>
        <dbReference type="Proteomes" id="UP000528460"/>
    </source>
</evidence>